<name>A0A370FG22_9BURK</name>
<dbReference type="OrthoDB" id="5912433at2"/>
<keyword evidence="2" id="KW-1185">Reference proteome</keyword>
<accession>A0A370FG22</accession>
<sequence length="538" mass="59933">MSRTSAAQRRKSSIVAEEEILRFASPDPATGVRPHALWHKHIHNVELDPMQLLKMQEMDEHENTVDFSCRRTGKTAVKEMHILEQLATRPHQECGIVAPRMQQSLNNLTYQTDAIKRSPILSAFVAYEAGRPQIKDTGFGFVNKSKAGAYGIMSQIDGDSITIADIEEVDDMPQDRLLSRFLPMLGAARRLGADPRQHQFKPSVRITGVYKGADVLKSLIDTGEYHVLPAVDVHLGVEMGMVDAGWADSMRKQLPADEYLRQFLCQNVQARNWIWETYIKRAGALGLEAGLQRAQPLPGVRYRRRGLIGFGYDHTGHGEKPEASKSALVVTEQLGNWLTFPFVYVWPPGIDDRVIGRDLVAFWDYFRPDYAIGDAYGVGMLTAVNDDLFQKGLTHVNRETVNDGESNASAWSGWAFAPMRFEGMTKHVMASALREAFHHGRAAYPYVDLLDDAHEPDEWLAFVRQLGNMKAEPTKASYSSFVMADPKVGDDLFDAACAAVYALLTRGLADAPAVISQRKMTREQLLASPAAGLALGYR</sequence>
<reference evidence="1 2" key="1">
    <citation type="submission" date="2018-07" db="EMBL/GenBank/DDBJ databases">
        <title>Genomic Encyclopedia of Type Strains, Phase IV (KMG-IV): sequencing the most valuable type-strain genomes for metagenomic binning, comparative biology and taxonomic classification.</title>
        <authorList>
            <person name="Goeker M."/>
        </authorList>
    </citation>
    <scope>NUCLEOTIDE SEQUENCE [LARGE SCALE GENOMIC DNA]</scope>
    <source>
        <strain evidence="1 2">DSM 21352</strain>
    </source>
</reference>
<dbReference type="AlphaFoldDB" id="A0A370FG22"/>
<organism evidence="1 2">
    <name type="scientific">Pseudacidovorax intermedius</name>
    <dbReference type="NCBI Taxonomy" id="433924"/>
    <lineage>
        <taxon>Bacteria</taxon>
        <taxon>Pseudomonadati</taxon>
        <taxon>Pseudomonadota</taxon>
        <taxon>Betaproteobacteria</taxon>
        <taxon>Burkholderiales</taxon>
        <taxon>Comamonadaceae</taxon>
        <taxon>Pseudacidovorax</taxon>
    </lineage>
</organism>
<dbReference type="InterPro" id="IPR027417">
    <property type="entry name" value="P-loop_NTPase"/>
</dbReference>
<dbReference type="Proteomes" id="UP000255265">
    <property type="component" value="Unassembled WGS sequence"/>
</dbReference>
<gene>
    <name evidence="1" type="ORF">DFR41_104216</name>
</gene>
<dbReference type="Gene3D" id="3.40.50.300">
    <property type="entry name" value="P-loop containing nucleotide triphosphate hydrolases"/>
    <property type="match status" value="1"/>
</dbReference>
<evidence type="ECO:0000313" key="1">
    <source>
        <dbReference type="EMBL" id="RDI25160.1"/>
    </source>
</evidence>
<dbReference type="Gene3D" id="3.30.420.240">
    <property type="match status" value="1"/>
</dbReference>
<evidence type="ECO:0000313" key="2">
    <source>
        <dbReference type="Proteomes" id="UP000255265"/>
    </source>
</evidence>
<comment type="caution">
    <text evidence="1">The sequence shown here is derived from an EMBL/GenBank/DDBJ whole genome shotgun (WGS) entry which is preliminary data.</text>
</comment>
<dbReference type="RefSeq" id="WP_114802998.1">
    <property type="nucleotide sequence ID" value="NZ_QQAV01000004.1"/>
</dbReference>
<dbReference type="EMBL" id="QQAV01000004">
    <property type="protein sequence ID" value="RDI25160.1"/>
    <property type="molecule type" value="Genomic_DNA"/>
</dbReference>
<proteinExistence type="predicted"/>
<evidence type="ECO:0008006" key="3">
    <source>
        <dbReference type="Google" id="ProtNLM"/>
    </source>
</evidence>
<protein>
    <recommendedName>
        <fullName evidence="3">Phage terminase large subunit-like protein</fullName>
    </recommendedName>
</protein>